<keyword evidence="9" id="KW-1185">Reference proteome</keyword>
<dbReference type="GO" id="GO:0000812">
    <property type="term" value="C:Swr1 complex"/>
    <property type="evidence" value="ECO:0007669"/>
    <property type="project" value="EnsemblFungi"/>
</dbReference>
<dbReference type="AlphaFoldDB" id="A0A0C9MV79"/>
<accession>A0A0C9MV79</accession>
<comment type="function">
    <text evidence="5">Component of the SWR1 complex which mediates the ATP-dependent exchange of histone H2A for the H2A variant HZT1 leading to transcriptional regulation of selected genes by chromatin remodeling. Involved in chromosome stability.</text>
</comment>
<evidence type="ECO:0000256" key="3">
    <source>
        <dbReference type="ARBA" id="ARBA00018633"/>
    </source>
</evidence>
<dbReference type="GO" id="GO:0034399">
    <property type="term" value="C:nuclear periphery"/>
    <property type="evidence" value="ECO:0007669"/>
    <property type="project" value="EnsemblFungi"/>
</dbReference>
<dbReference type="GO" id="GO:0031491">
    <property type="term" value="F:nucleosome binding"/>
    <property type="evidence" value="ECO:0007669"/>
    <property type="project" value="EnsemblFungi"/>
</dbReference>
<proteinExistence type="inferred from homology"/>
<dbReference type="SMART" id="SM00268">
    <property type="entry name" value="ACTIN"/>
    <property type="match status" value="1"/>
</dbReference>
<dbReference type="OrthoDB" id="6220758at2759"/>
<reference evidence="8" key="1">
    <citation type="submission" date="2014-09" db="EMBL/GenBank/DDBJ databases">
        <title>Draft genome sequence of an oleaginous Mucoromycotina fungus Mucor ambiguus NBRC6742.</title>
        <authorList>
            <person name="Takeda I."/>
            <person name="Yamane N."/>
            <person name="Morita T."/>
            <person name="Tamano K."/>
            <person name="Machida M."/>
            <person name="Baker S."/>
            <person name="Koike H."/>
        </authorList>
    </citation>
    <scope>NUCLEOTIDE SEQUENCE</scope>
    <source>
        <strain evidence="8">NBRC 6742</strain>
    </source>
</reference>
<evidence type="ECO:0000256" key="2">
    <source>
        <dbReference type="ARBA" id="ARBA00005665"/>
    </source>
</evidence>
<dbReference type="STRING" id="91626.A0A0C9MV79"/>
<evidence type="ECO:0000313" key="9">
    <source>
        <dbReference type="Proteomes" id="UP000053815"/>
    </source>
</evidence>
<sequence>MAPPTVVLDNGAHSMKVGIASDGASPRLVPNAIVRGKADKRHYVGDQMDNCTDFSSLYYRLPFEKGLLVNWGIERTIWESLFKNVTKLEPKDSRLLITEPCFNLPAIQDNYDQIVFEEFEFGACFRAIGPELCLLNDLARVFGDNQSKSASTSVPDCALIVDSGYSFTHIVPFLKGKAIPEGVRRINVGGKLLTNQLKEVVSFRSYDMMEETYIINDVKEKCCFFSKDVYQDLDICKKPLAKNTIIQEYVLPDFINTKAGHIRAKGTAATVADQQILAMNNERFMIPEILMHPSDIGLEQAGIPEAIVQSVDACDPAIHGLLYANIVLVGGNANIPGYLERIQQDLRQLVPIDYEIRIAKPENPVTFAWEGGNRLISLSTEKELQKTFVQRKEYLEYGSDVCRRKFGSL</sequence>
<dbReference type="Proteomes" id="UP000053815">
    <property type="component" value="Unassembled WGS sequence"/>
</dbReference>
<evidence type="ECO:0000256" key="7">
    <source>
        <dbReference type="ARBA" id="ARBA00073820"/>
    </source>
</evidence>
<evidence type="ECO:0000256" key="1">
    <source>
        <dbReference type="ARBA" id="ARBA00004496"/>
    </source>
</evidence>
<dbReference type="GO" id="GO:0006338">
    <property type="term" value="P:chromatin remodeling"/>
    <property type="evidence" value="ECO:0007669"/>
    <property type="project" value="EnsemblFungi"/>
</dbReference>
<dbReference type="FunFam" id="3.90.640.10:FF:000014">
    <property type="entry name" value="Putative actin-related protein 6"/>
    <property type="match status" value="1"/>
</dbReference>
<dbReference type="Gene3D" id="3.30.420.40">
    <property type="match status" value="2"/>
</dbReference>
<dbReference type="InterPro" id="IPR043129">
    <property type="entry name" value="ATPase_NBD"/>
</dbReference>
<evidence type="ECO:0000256" key="6">
    <source>
        <dbReference type="ARBA" id="ARBA00063309"/>
    </source>
</evidence>
<name>A0A0C9MV79_9FUNG</name>
<gene>
    <name evidence="8" type="ORF">MAM1_0528d10848</name>
</gene>
<evidence type="ECO:0000256" key="5">
    <source>
        <dbReference type="ARBA" id="ARBA00025222"/>
    </source>
</evidence>
<dbReference type="SUPFAM" id="SSF53067">
    <property type="entry name" value="Actin-like ATPase domain"/>
    <property type="match status" value="2"/>
</dbReference>
<dbReference type="Gene3D" id="3.90.640.10">
    <property type="entry name" value="Actin, Chain A, domain 4"/>
    <property type="match status" value="1"/>
</dbReference>
<evidence type="ECO:0000313" key="8">
    <source>
        <dbReference type="EMBL" id="GAN11289.1"/>
    </source>
</evidence>
<dbReference type="PANTHER" id="PTHR11937">
    <property type="entry name" value="ACTIN"/>
    <property type="match status" value="1"/>
</dbReference>
<dbReference type="Pfam" id="PF00022">
    <property type="entry name" value="Actin"/>
    <property type="match status" value="1"/>
</dbReference>
<comment type="subunit">
    <text evidence="6">Component of the SWR1 chromatin remodeling complex.</text>
</comment>
<dbReference type="InterPro" id="IPR004000">
    <property type="entry name" value="Actin"/>
</dbReference>
<dbReference type="GO" id="GO:0005737">
    <property type="term" value="C:cytoplasm"/>
    <property type="evidence" value="ECO:0007669"/>
    <property type="project" value="UniProtKB-SubCell"/>
</dbReference>
<dbReference type="CDD" id="cd10210">
    <property type="entry name" value="ASKHA_NBD_Arp6"/>
    <property type="match status" value="1"/>
</dbReference>
<protein>
    <recommendedName>
        <fullName evidence="3">Actin-like protein ARP6</fullName>
    </recommendedName>
    <alternativeName>
        <fullName evidence="7">Actin-like protein arp6</fullName>
    </alternativeName>
</protein>
<comment type="subcellular location">
    <subcellularLocation>
        <location evidence="1">Cytoplasm</location>
    </subcellularLocation>
</comment>
<organism evidence="8">
    <name type="scientific">Mucor ambiguus</name>
    <dbReference type="NCBI Taxonomy" id="91626"/>
    <lineage>
        <taxon>Eukaryota</taxon>
        <taxon>Fungi</taxon>
        <taxon>Fungi incertae sedis</taxon>
        <taxon>Mucoromycota</taxon>
        <taxon>Mucoromycotina</taxon>
        <taxon>Mucoromycetes</taxon>
        <taxon>Mucorales</taxon>
        <taxon>Mucorineae</taxon>
        <taxon>Mucoraceae</taxon>
        <taxon>Mucor</taxon>
    </lineage>
</organism>
<dbReference type="Gene3D" id="2.30.36.70">
    <property type="entry name" value="Actin, Chain A, domain 2"/>
    <property type="match status" value="1"/>
</dbReference>
<keyword evidence="4" id="KW-0963">Cytoplasm</keyword>
<dbReference type="EMBL" id="DF836817">
    <property type="protein sequence ID" value="GAN11289.1"/>
    <property type="molecule type" value="Genomic_DNA"/>
</dbReference>
<evidence type="ECO:0000256" key="4">
    <source>
        <dbReference type="ARBA" id="ARBA00022490"/>
    </source>
</evidence>
<comment type="similarity">
    <text evidence="2">Belongs to the actin family. ARP6 subfamily.</text>
</comment>